<dbReference type="SUPFAM" id="SSF47741">
    <property type="entry name" value="CO dehydrogenase ISP C-domain like"/>
    <property type="match status" value="1"/>
</dbReference>
<dbReference type="PROSITE" id="PS51085">
    <property type="entry name" value="2FE2S_FER_2"/>
    <property type="match status" value="1"/>
</dbReference>
<dbReference type="Gene3D" id="3.10.20.30">
    <property type="match status" value="1"/>
</dbReference>
<evidence type="ECO:0000259" key="6">
    <source>
        <dbReference type="PROSITE" id="PS51085"/>
    </source>
</evidence>
<accession>A0A0K2W1D5</accession>
<protein>
    <submittedName>
        <fullName evidence="7">Nicotinate dehydrogenase subunit A</fullName>
        <ecNumber evidence="7">1.17.2.1</ecNumber>
    </submittedName>
</protein>
<evidence type="ECO:0000256" key="4">
    <source>
        <dbReference type="ARBA" id="ARBA00023004"/>
    </source>
</evidence>
<feature type="domain" description="2Fe-2S ferredoxin-type" evidence="6">
    <location>
        <begin position="1"/>
        <end position="76"/>
    </location>
</feature>
<dbReference type="EC" id="1.17.2.1" evidence="7"/>
<evidence type="ECO:0000256" key="5">
    <source>
        <dbReference type="ARBA" id="ARBA00023014"/>
    </source>
</evidence>
<dbReference type="Pfam" id="PF01799">
    <property type="entry name" value="Fer2_2"/>
    <property type="match status" value="1"/>
</dbReference>
<gene>
    <name evidence="7" type="primary">nicA</name>
    <name evidence="7" type="ORF">MPL1032_250100</name>
</gene>
<keyword evidence="4" id="KW-0408">Iron</keyword>
<evidence type="ECO:0000256" key="2">
    <source>
        <dbReference type="ARBA" id="ARBA00022723"/>
    </source>
</evidence>
<proteinExistence type="predicted"/>
<keyword evidence="1" id="KW-0001">2Fe-2S</keyword>
<dbReference type="InterPro" id="IPR051452">
    <property type="entry name" value="Diverse_Oxidoreductases"/>
</dbReference>
<dbReference type="Pfam" id="PF00111">
    <property type="entry name" value="Fer2"/>
    <property type="match status" value="1"/>
</dbReference>
<organism evidence="7 8">
    <name type="scientific">Mesorhizobium plurifarium</name>
    <dbReference type="NCBI Taxonomy" id="69974"/>
    <lineage>
        <taxon>Bacteria</taxon>
        <taxon>Pseudomonadati</taxon>
        <taxon>Pseudomonadota</taxon>
        <taxon>Alphaproteobacteria</taxon>
        <taxon>Hyphomicrobiales</taxon>
        <taxon>Phyllobacteriaceae</taxon>
        <taxon>Mesorhizobium</taxon>
    </lineage>
</organism>
<dbReference type="Gene3D" id="1.10.150.120">
    <property type="entry name" value="[2Fe-2S]-binding domain"/>
    <property type="match status" value="1"/>
</dbReference>
<dbReference type="AlphaFoldDB" id="A0A0K2W1D5"/>
<dbReference type="PANTHER" id="PTHR44379">
    <property type="entry name" value="OXIDOREDUCTASE WITH IRON-SULFUR SUBUNIT"/>
    <property type="match status" value="1"/>
</dbReference>
<dbReference type="InterPro" id="IPR002888">
    <property type="entry name" value="2Fe-2S-bd"/>
</dbReference>
<dbReference type="EMBL" id="CCND01000018">
    <property type="protein sequence ID" value="CDX59188.1"/>
    <property type="molecule type" value="Genomic_DNA"/>
</dbReference>
<dbReference type="SUPFAM" id="SSF54292">
    <property type="entry name" value="2Fe-2S ferredoxin-like"/>
    <property type="match status" value="1"/>
</dbReference>
<reference evidence="8" key="1">
    <citation type="submission" date="2014-08" db="EMBL/GenBank/DDBJ databases">
        <authorList>
            <person name="Edwards T."/>
        </authorList>
    </citation>
    <scope>NUCLEOTIDE SEQUENCE [LARGE SCALE GENOMIC DNA]</scope>
</reference>
<dbReference type="GO" id="GO:0051537">
    <property type="term" value="F:2 iron, 2 sulfur cluster binding"/>
    <property type="evidence" value="ECO:0007669"/>
    <property type="project" value="UniProtKB-KW"/>
</dbReference>
<name>A0A0K2W1D5_MESPL</name>
<dbReference type="InterPro" id="IPR012675">
    <property type="entry name" value="Beta-grasp_dom_sf"/>
</dbReference>
<dbReference type="GO" id="GO:0046872">
    <property type="term" value="F:metal ion binding"/>
    <property type="evidence" value="ECO:0007669"/>
    <property type="project" value="UniProtKB-KW"/>
</dbReference>
<dbReference type="Proteomes" id="UP000182888">
    <property type="component" value="Unassembled WGS sequence"/>
</dbReference>
<evidence type="ECO:0000256" key="1">
    <source>
        <dbReference type="ARBA" id="ARBA00022714"/>
    </source>
</evidence>
<dbReference type="InterPro" id="IPR036884">
    <property type="entry name" value="2Fe-2S-bd_dom_sf"/>
</dbReference>
<dbReference type="PROSITE" id="PS00197">
    <property type="entry name" value="2FE2S_FER_1"/>
    <property type="match status" value="1"/>
</dbReference>
<keyword evidence="2" id="KW-0479">Metal-binding</keyword>
<dbReference type="InterPro" id="IPR036010">
    <property type="entry name" value="2Fe-2S_ferredoxin-like_sf"/>
</dbReference>
<dbReference type="InterPro" id="IPR001041">
    <property type="entry name" value="2Fe-2S_ferredoxin-type"/>
</dbReference>
<evidence type="ECO:0000313" key="8">
    <source>
        <dbReference type="Proteomes" id="UP000182888"/>
    </source>
</evidence>
<dbReference type="CDD" id="cd00207">
    <property type="entry name" value="fer2"/>
    <property type="match status" value="1"/>
</dbReference>
<dbReference type="InterPro" id="IPR006058">
    <property type="entry name" value="2Fe2S_fd_BS"/>
</dbReference>
<evidence type="ECO:0000256" key="3">
    <source>
        <dbReference type="ARBA" id="ARBA00023002"/>
    </source>
</evidence>
<dbReference type="GO" id="GO:0016491">
    <property type="term" value="F:oxidoreductase activity"/>
    <property type="evidence" value="ECO:0007669"/>
    <property type="project" value="UniProtKB-KW"/>
</dbReference>
<keyword evidence="3 7" id="KW-0560">Oxidoreductase</keyword>
<sequence>MVKLNVNGASHDVDIDPATPLLYVLRNDLKLNAAKFGCGLGQCGACTVMVDGKAVFSCLTPVMLVEGRQVKTVEGLGTIDHPGPMQQAFIEEQSAQCGYCIAGMMMRAQALLEAKPDATDAEIRQGMEPNLCRCGTHMRILRAVARARDLMKSKSAGIAPAAATGRAS</sequence>
<evidence type="ECO:0000313" key="7">
    <source>
        <dbReference type="EMBL" id="CDX59188.1"/>
    </source>
</evidence>
<keyword evidence="5" id="KW-0411">Iron-sulfur</keyword>
<dbReference type="PANTHER" id="PTHR44379:SF6">
    <property type="entry name" value="BLR6046 PROTEIN"/>
    <property type="match status" value="1"/>
</dbReference>